<reference evidence="8" key="1">
    <citation type="journal article" date="2019" name="Int. J. Syst. Evol. Microbiol.">
        <title>The Global Catalogue of Microorganisms (GCM) 10K type strain sequencing project: providing services to taxonomists for standard genome sequencing and annotation.</title>
        <authorList>
            <consortium name="The Broad Institute Genomics Platform"/>
            <consortium name="The Broad Institute Genome Sequencing Center for Infectious Disease"/>
            <person name="Wu L."/>
            <person name="Ma J."/>
        </authorList>
    </citation>
    <scope>NUCLEOTIDE SEQUENCE [LARGE SCALE GENOMIC DNA]</scope>
    <source>
        <strain evidence="8">JCM 17804</strain>
    </source>
</reference>
<dbReference type="InterPro" id="IPR045214">
    <property type="entry name" value="Surf1/Surf4"/>
</dbReference>
<proteinExistence type="inferred from homology"/>
<evidence type="ECO:0000313" key="8">
    <source>
        <dbReference type="Proteomes" id="UP001500975"/>
    </source>
</evidence>
<keyword evidence="3 6" id="KW-0812">Transmembrane</keyword>
<gene>
    <name evidence="7" type="ORF">GCM10023165_14720</name>
</gene>
<dbReference type="PROSITE" id="PS50895">
    <property type="entry name" value="SURF1"/>
    <property type="match status" value="1"/>
</dbReference>
<evidence type="ECO:0000313" key="7">
    <source>
        <dbReference type="EMBL" id="GAA4337028.1"/>
    </source>
</evidence>
<feature type="transmembrane region" description="Helical" evidence="6">
    <location>
        <begin position="230"/>
        <end position="251"/>
    </location>
</feature>
<evidence type="ECO:0000256" key="5">
    <source>
        <dbReference type="ARBA" id="ARBA00023136"/>
    </source>
</evidence>
<dbReference type="Proteomes" id="UP001500975">
    <property type="component" value="Unassembled WGS sequence"/>
</dbReference>
<keyword evidence="4 6" id="KW-1133">Transmembrane helix</keyword>
<evidence type="ECO:0000256" key="2">
    <source>
        <dbReference type="ARBA" id="ARBA00007165"/>
    </source>
</evidence>
<dbReference type="PANTHER" id="PTHR23427">
    <property type="entry name" value="SURFEIT LOCUS PROTEIN"/>
    <property type="match status" value="1"/>
</dbReference>
<keyword evidence="8" id="KW-1185">Reference proteome</keyword>
<evidence type="ECO:0000256" key="6">
    <source>
        <dbReference type="RuleBase" id="RU363076"/>
    </source>
</evidence>
<dbReference type="CDD" id="cd06662">
    <property type="entry name" value="SURF1"/>
    <property type="match status" value="1"/>
</dbReference>
<comment type="subcellular location">
    <subcellularLocation>
        <location evidence="6">Cell membrane</location>
        <topology evidence="6">Multi-pass membrane protein</topology>
    </subcellularLocation>
    <subcellularLocation>
        <location evidence="1">Membrane</location>
    </subcellularLocation>
</comment>
<comment type="caution">
    <text evidence="6">Lacks conserved residue(s) required for the propagation of feature annotation.</text>
</comment>
<sequence length="262" mass="29093">MSDGLVSAAPRARRGRFWLVTLAAVAMLAATVSLGRWQLSRAAQKEALQAQIEARKNLPPLTEGEFLALDPATEAMHRPVRLRGLWLAPHTIYLDNRQMHGVPGFYVLTPFAIEDSNRTVLIQRGWVQRNFTDRTQLAPVETPSGLVEVTARIAPPPAHLLALGKEDAAPAASPGSSPIRQNLDLDAYRTETGLPLRTDVSLMQTGPASEGLQRDWPVPALGIEKHYGYAFQWFGLAALVVILYVWFQFIAPYRRARRVRRG</sequence>
<evidence type="ECO:0000256" key="3">
    <source>
        <dbReference type="ARBA" id="ARBA00022692"/>
    </source>
</evidence>
<comment type="caution">
    <text evidence="7">The sequence shown here is derived from an EMBL/GenBank/DDBJ whole genome shotgun (WGS) entry which is preliminary data.</text>
</comment>
<protein>
    <recommendedName>
        <fullName evidence="6">SURF1-like protein</fullName>
    </recommendedName>
</protein>
<keyword evidence="5 6" id="KW-0472">Membrane</keyword>
<comment type="similarity">
    <text evidence="2 6">Belongs to the SURF1 family.</text>
</comment>
<accession>A0ABP8HBY9</accession>
<dbReference type="InterPro" id="IPR002994">
    <property type="entry name" value="Surf1/Shy1"/>
</dbReference>
<evidence type="ECO:0000256" key="4">
    <source>
        <dbReference type="ARBA" id="ARBA00022989"/>
    </source>
</evidence>
<dbReference type="EMBL" id="BAABGJ010000011">
    <property type="protein sequence ID" value="GAA4337028.1"/>
    <property type="molecule type" value="Genomic_DNA"/>
</dbReference>
<organism evidence="7 8">
    <name type="scientific">Variovorax defluvii</name>
    <dbReference type="NCBI Taxonomy" id="913761"/>
    <lineage>
        <taxon>Bacteria</taxon>
        <taxon>Pseudomonadati</taxon>
        <taxon>Pseudomonadota</taxon>
        <taxon>Betaproteobacteria</taxon>
        <taxon>Burkholderiales</taxon>
        <taxon>Comamonadaceae</taxon>
        <taxon>Variovorax</taxon>
    </lineage>
</organism>
<keyword evidence="6" id="KW-1003">Cell membrane</keyword>
<name>A0ABP8HBY9_9BURK</name>
<evidence type="ECO:0000256" key="1">
    <source>
        <dbReference type="ARBA" id="ARBA00004370"/>
    </source>
</evidence>
<dbReference type="Pfam" id="PF02104">
    <property type="entry name" value="SURF1"/>
    <property type="match status" value="1"/>
</dbReference>
<dbReference type="PANTHER" id="PTHR23427:SF2">
    <property type="entry name" value="SURFEIT LOCUS PROTEIN 1"/>
    <property type="match status" value="1"/>
</dbReference>